<dbReference type="EMBL" id="JABKKF010000001">
    <property type="protein sequence ID" value="NPD90884.1"/>
    <property type="molecule type" value="Genomic_DNA"/>
</dbReference>
<evidence type="ECO:0008006" key="3">
    <source>
        <dbReference type="Google" id="ProtNLM"/>
    </source>
</evidence>
<comment type="caution">
    <text evidence="1">The sequence shown here is derived from an EMBL/GenBank/DDBJ whole genome shotgun (WGS) entry which is preliminary data.</text>
</comment>
<gene>
    <name evidence="1" type="ORF">HPS56_00660</name>
</gene>
<keyword evidence="2" id="KW-1185">Reference proteome</keyword>
<evidence type="ECO:0000313" key="1">
    <source>
        <dbReference type="EMBL" id="NPD90884.1"/>
    </source>
</evidence>
<proteinExistence type="predicted"/>
<dbReference type="Proteomes" id="UP000714420">
    <property type="component" value="Unassembled WGS sequence"/>
</dbReference>
<organism evidence="1 2">
    <name type="scientific">Xylanibacter muris</name>
    <dbReference type="NCBI Taxonomy" id="2736290"/>
    <lineage>
        <taxon>Bacteria</taxon>
        <taxon>Pseudomonadati</taxon>
        <taxon>Bacteroidota</taxon>
        <taxon>Bacteroidia</taxon>
        <taxon>Bacteroidales</taxon>
        <taxon>Prevotellaceae</taxon>
        <taxon>Xylanibacter</taxon>
    </lineage>
</organism>
<protein>
    <recommendedName>
        <fullName evidence="3">Nucleotide-diphospho-sugar transferase domain-containing protein</fullName>
    </recommendedName>
</protein>
<evidence type="ECO:0000313" key="2">
    <source>
        <dbReference type="Proteomes" id="UP000714420"/>
    </source>
</evidence>
<name>A0ABX2AKZ3_9BACT</name>
<sequence>MLTQEKYIRSVKGRKIKTQKLFVKILRFINSVILIKIKKTPEKVQDYIYLTICRRSDFDMVLASIYSLFKNSSILPNRIVIVSDGTWNPQEGVLYFKKHGADVDCVNWDECAFYYKESCPSLTKWAQGHIWGKKMSAILYFSENSRVLFSDPDILWYNTPLTNDEFCNTKLKLSIDNSHNYDDEFIKAYNYEKLYATTEPINCGVVYIRGGLALLSEDALRCIDYEAEHCGKFAEQTVFAIMDFYYNNRWSMEQITSEISDLLKSFFSKTIFYDNMIARHYLWRLKWIYWKDFTKMRLK</sequence>
<accession>A0ABX2AKZ3</accession>
<dbReference type="RefSeq" id="WP_172272316.1">
    <property type="nucleotide sequence ID" value="NZ_CASGMU010000001.1"/>
</dbReference>
<reference evidence="1 2" key="1">
    <citation type="submission" date="2020-05" db="EMBL/GenBank/DDBJ databases">
        <title>Distinct polysaccharide utilization as determinants for interspecies competition between intestinal Prevotella spp.</title>
        <authorList>
            <person name="Galvez E.J.C."/>
            <person name="Iljazovic A."/>
            <person name="Strowig T."/>
        </authorList>
    </citation>
    <scope>NUCLEOTIDE SEQUENCE [LARGE SCALE GENOMIC DNA]</scope>
    <source>
        <strain evidence="1 2">PMUR</strain>
    </source>
</reference>